<evidence type="ECO:0000313" key="1">
    <source>
        <dbReference type="EMBL" id="KKR06417.1"/>
    </source>
</evidence>
<protein>
    <submittedName>
        <fullName evidence="1">Uncharacterized protein</fullName>
    </submittedName>
</protein>
<sequence>MRSTADYCLKLNKIPLLLLFLPLVGIALAVYFSSPVFATSETINFQGKIVRNDSGNEGLNVSAGSPACVFLGASNDTCDFRVKYYSVDTLGTVLATEVFSNIEIGEYNGIFNLALGTGTFTGGSETSFRNIFLNNPSVYVEVDFAPDGSTYTETFLDANSKRMAVRGTAFAISAQGASKQFQFDSANDATGYSDIAAGQVFYDGNDNVLRVYDGTNWLAVQAAIGNLPSYWLLNEATDPDIIYSYTGLDVAFGGSDSSSPFFYDVSGQLLTLSNTTAGLSFRVNDEAGDTTPFAIDADGNVGIGTDAPGAKLEVKGGRTVLESLADAQTLGIGRSDATGRYWLGITASASPSLNFVNNSGVVRFSLSDTGNLTQTGVSNGNTSINMRKGVIDSTHIQWAFTHVSNNKDMTVSGYNGTNTYTFMSFDWDNQVTDFSTGRVGIGAASPAAFLGIKAATTSSAQINFVTSAGINPATPNSGDLWWNGTNLYFFDGSSSVDLLVGSGTGGSLFTDGGDVTYLTSLVDDFALGGMDSSAPLFFDEGNELLTLTNSTLGLSFRVNDEAGDTTPFVIDADGNVGIGTSTPGGKLDIAGGSSIISNTSGDITFDSASGNISFAGDSITNVVDGTFSGDVVLNGGQLQLASYGSNPTALGGGSLVYNSASKSIYYYDETQWKELGNIYAGTSGQTLRHNGTDWEASSVLTNDGTNLAVTGQLQVGNYSSKPTGVGSGSLVYDTTLGSLFVYDGSEWKALSTSQLHSTTGVVPNGSYLELVHNENSFDLISTAWVKVGSQWKQATDIWNDITHNLGNQFDTSFASKRKAQSAKLGLGQNDLGNGADGAVTVSANSSINTTSIIAGRSCIDGGDAVNYNVTYWNHRLRQVVWRWVMRYC</sequence>
<reference evidence="1 2" key="1">
    <citation type="journal article" date="2015" name="Nature">
        <title>rRNA introns, odd ribosomes, and small enigmatic genomes across a large radiation of phyla.</title>
        <authorList>
            <person name="Brown C.T."/>
            <person name="Hug L.A."/>
            <person name="Thomas B.C."/>
            <person name="Sharon I."/>
            <person name="Castelle C.J."/>
            <person name="Singh A."/>
            <person name="Wilkins M.J."/>
            <person name="Williams K.H."/>
            <person name="Banfield J.F."/>
        </authorList>
    </citation>
    <scope>NUCLEOTIDE SEQUENCE [LARGE SCALE GENOMIC DNA]</scope>
</reference>
<name>A0A0G0QXP1_9BACT</name>
<dbReference type="Proteomes" id="UP000034799">
    <property type="component" value="Unassembled WGS sequence"/>
</dbReference>
<comment type="caution">
    <text evidence="1">The sequence shown here is derived from an EMBL/GenBank/DDBJ whole genome shotgun (WGS) entry which is preliminary data.</text>
</comment>
<gene>
    <name evidence="1" type="ORF">UT34_C0001G0457</name>
</gene>
<dbReference type="AlphaFoldDB" id="A0A0G0QXP1"/>
<dbReference type="PATRIC" id="fig|1619100.3.peg.464"/>
<accession>A0A0G0QXP1</accession>
<dbReference type="EMBL" id="LBWK01000001">
    <property type="protein sequence ID" value="KKR06417.1"/>
    <property type="molecule type" value="Genomic_DNA"/>
</dbReference>
<organism evidence="1 2">
    <name type="scientific">candidate division WS6 bacterium GW2011_GWF2_39_15</name>
    <dbReference type="NCBI Taxonomy" id="1619100"/>
    <lineage>
        <taxon>Bacteria</taxon>
        <taxon>Candidatus Dojkabacteria</taxon>
    </lineage>
</organism>
<proteinExistence type="predicted"/>
<evidence type="ECO:0000313" key="2">
    <source>
        <dbReference type="Proteomes" id="UP000034799"/>
    </source>
</evidence>
<dbReference type="STRING" id="1619100.UT34_C0001G0457"/>